<organism evidence="2 3">
    <name type="scientific">Setaria viridis</name>
    <name type="common">Green bristlegrass</name>
    <name type="synonym">Setaria italica subsp. viridis</name>
    <dbReference type="NCBI Taxonomy" id="4556"/>
    <lineage>
        <taxon>Eukaryota</taxon>
        <taxon>Viridiplantae</taxon>
        <taxon>Streptophyta</taxon>
        <taxon>Embryophyta</taxon>
        <taxon>Tracheophyta</taxon>
        <taxon>Spermatophyta</taxon>
        <taxon>Magnoliopsida</taxon>
        <taxon>Liliopsida</taxon>
        <taxon>Poales</taxon>
        <taxon>Poaceae</taxon>
        <taxon>PACMAD clade</taxon>
        <taxon>Panicoideae</taxon>
        <taxon>Panicodae</taxon>
        <taxon>Paniceae</taxon>
        <taxon>Cenchrinae</taxon>
        <taxon>Setaria</taxon>
    </lineage>
</organism>
<dbReference type="EMBL" id="CM016555">
    <property type="protein sequence ID" value="TKW21646.1"/>
    <property type="molecule type" value="Genomic_DNA"/>
</dbReference>
<protein>
    <submittedName>
        <fullName evidence="2">Uncharacterized protein</fullName>
    </submittedName>
</protein>
<feature type="compositionally biased region" description="Basic and acidic residues" evidence="1">
    <location>
        <begin position="114"/>
        <end position="143"/>
    </location>
</feature>
<feature type="compositionally biased region" description="Basic and acidic residues" evidence="1">
    <location>
        <begin position="192"/>
        <end position="203"/>
    </location>
</feature>
<accession>A0A4V6DBM9</accession>
<proteinExistence type="predicted"/>
<evidence type="ECO:0000313" key="3">
    <source>
        <dbReference type="Proteomes" id="UP000298652"/>
    </source>
</evidence>
<reference evidence="2" key="1">
    <citation type="submission" date="2019-03" db="EMBL/GenBank/DDBJ databases">
        <title>WGS assembly of Setaria viridis.</title>
        <authorList>
            <person name="Huang P."/>
            <person name="Jenkins J."/>
            <person name="Grimwood J."/>
            <person name="Barry K."/>
            <person name="Healey A."/>
            <person name="Mamidi S."/>
            <person name="Sreedasyam A."/>
            <person name="Shu S."/>
            <person name="Feldman M."/>
            <person name="Wu J."/>
            <person name="Yu Y."/>
            <person name="Chen C."/>
            <person name="Johnson J."/>
            <person name="Rokhsar D."/>
            <person name="Baxter I."/>
            <person name="Schmutz J."/>
            <person name="Brutnell T."/>
            <person name="Kellogg E."/>
        </authorList>
    </citation>
    <scope>NUCLEOTIDE SEQUENCE [LARGE SCALE GENOMIC DNA]</scope>
</reference>
<gene>
    <name evidence="2" type="ORF">SEVIR_4G133301v2</name>
</gene>
<name>A0A4V6DBM9_SETVI</name>
<feature type="compositionally biased region" description="Basic and acidic residues" evidence="1">
    <location>
        <begin position="150"/>
        <end position="174"/>
    </location>
</feature>
<evidence type="ECO:0000313" key="2">
    <source>
        <dbReference type="EMBL" id="TKW21646.1"/>
    </source>
</evidence>
<sequence length="203" mass="21832">MTSVASVATTTARNPTRPIVGDMYRWMSHTELSSSVSTCTGSGATASMTSAYALARSHRLMATAATSQHAVVEQRHVECDEREEQRGGVRQVHAMPSAVRGVCELASPGLAWVRHDGGRRGEHESARGEEQQARAQKQEHGGEHPLLGDAVHDEGVHEARREHGGPAKEREAERLGGGGQEPREEGEQEAGATERRAEVEDAA</sequence>
<dbReference type="Proteomes" id="UP000298652">
    <property type="component" value="Chromosome 4"/>
</dbReference>
<feature type="region of interest" description="Disordered" evidence="1">
    <location>
        <begin position="114"/>
        <end position="203"/>
    </location>
</feature>
<dbReference type="Gramene" id="TKW21646">
    <property type="protein sequence ID" value="TKW21646"/>
    <property type="gene ID" value="SEVIR_4G133301v2"/>
</dbReference>
<evidence type="ECO:0000256" key="1">
    <source>
        <dbReference type="SAM" id="MobiDB-lite"/>
    </source>
</evidence>
<keyword evidence="3" id="KW-1185">Reference proteome</keyword>
<dbReference type="AlphaFoldDB" id="A0A4V6DBM9"/>